<dbReference type="RefSeq" id="WP_073409942.1">
    <property type="nucleotide sequence ID" value="NZ_FQWH01000006.1"/>
</dbReference>
<dbReference type="InterPro" id="IPR036890">
    <property type="entry name" value="HATPase_C_sf"/>
</dbReference>
<evidence type="ECO:0008006" key="3">
    <source>
        <dbReference type="Google" id="ProtNLM"/>
    </source>
</evidence>
<sequence>MDDILIIEQKVNYTGLINSIDIKPDEYLLPLHEVIVNSIQSIEDRTNPTDSGSIIIKIHRISQEKLDLDDADDYQPITGFTVTDNGVGFTNKRETAFSTPFTNFNYEKGGKGMGRYTVLACFGNMEIESSFTDGKSVYNKKYKFDNLTGLQKYPDSFESFSDDFKNKTIVKLNNYRPEYFNFANKLKISIKDIADDIIQHCLLFFIGSADIPTIRILYDNEKIEDAIVLNDIYKTVIEVEKNELNLKFSDIEQDFNLRYIRNYNGVHSHSIHLCANKREVGKKQSLTNYLPSFKELYNEDKKYYLSIYVESKFLDDNNHPQRNRFTFPEASNKKSDYDLFSLEELFTHVSDNVRLNFSGHIQEAEKEKNKRIENYILNPQKPRLRYRHLLSVDNAFLDIPINASDETLEAKLHEKEFKLEQKRSKAFEKVFKKNEYDKEAFGEIVHKILNEEAAFSKDKLADLMIKRKSVIKLFQKYLQWRTDENFMLEKDLHNIIFTMGSETNIIPIDYHNLWLLDERFTFHSHTSSDVKTKSVKNVLSDGIKEADLLIYDVPCAYSDNLDKINSLVVFEFKKPGREISGSSNLDDLVLKYFRDLMKSKARSNKGKILNIEDNTPKFGYIICELNKDNIEHNIKWNGFKKSAHGHLYKINPELNLHIEVMSYEQMLDFSEKRHEAFFKALGIDNV</sequence>
<dbReference type="Proteomes" id="UP000184112">
    <property type="component" value="Unassembled WGS sequence"/>
</dbReference>
<dbReference type="AlphaFoldDB" id="A0A1M5Q6P2"/>
<dbReference type="Gene3D" id="3.30.565.10">
    <property type="entry name" value="Histidine kinase-like ATPase, C-terminal domain"/>
    <property type="match status" value="1"/>
</dbReference>
<accession>A0A1M5Q6P2</accession>
<proteinExistence type="predicted"/>
<gene>
    <name evidence="1" type="ORF">SAMN05444388_106206</name>
</gene>
<dbReference type="EMBL" id="FQWH01000006">
    <property type="protein sequence ID" value="SHH09642.1"/>
    <property type="molecule type" value="Genomic_DNA"/>
</dbReference>
<evidence type="ECO:0000313" key="2">
    <source>
        <dbReference type="Proteomes" id="UP000184112"/>
    </source>
</evidence>
<organism evidence="1 2">
    <name type="scientific">Flavobacterium johnsoniae</name>
    <name type="common">Cytophaga johnsonae</name>
    <dbReference type="NCBI Taxonomy" id="986"/>
    <lineage>
        <taxon>Bacteria</taxon>
        <taxon>Pseudomonadati</taxon>
        <taxon>Bacteroidota</taxon>
        <taxon>Flavobacteriia</taxon>
        <taxon>Flavobacteriales</taxon>
        <taxon>Flavobacteriaceae</taxon>
        <taxon>Flavobacterium</taxon>
    </lineage>
</organism>
<evidence type="ECO:0000313" key="1">
    <source>
        <dbReference type="EMBL" id="SHH09642.1"/>
    </source>
</evidence>
<dbReference type="SUPFAM" id="SSF55874">
    <property type="entry name" value="ATPase domain of HSP90 chaperone/DNA topoisomerase II/histidine kinase"/>
    <property type="match status" value="1"/>
</dbReference>
<name>A0A1M5Q6P2_FLAJO</name>
<reference evidence="1 2" key="1">
    <citation type="submission" date="2016-11" db="EMBL/GenBank/DDBJ databases">
        <authorList>
            <person name="Jaros S."/>
            <person name="Januszkiewicz K."/>
            <person name="Wedrychowicz H."/>
        </authorList>
    </citation>
    <scope>NUCLEOTIDE SEQUENCE [LARGE SCALE GENOMIC DNA]</scope>
    <source>
        <strain evidence="1 2">DSM 6792</strain>
    </source>
</reference>
<protein>
    <recommendedName>
        <fullName evidence="3">ATP-binding protein</fullName>
    </recommendedName>
</protein>